<reference evidence="1 2" key="1">
    <citation type="submission" date="2019-03" db="EMBL/GenBank/DDBJ databases">
        <title>Genomic analyses of the natural microbiome of Caenorhabditis elegans.</title>
        <authorList>
            <person name="Samuel B."/>
        </authorList>
    </citation>
    <scope>NUCLEOTIDE SEQUENCE [LARGE SCALE GENOMIC DNA]</scope>
    <source>
        <strain evidence="1 2">JUb89</strain>
    </source>
</reference>
<accession>A0A4R1XD28</accession>
<gene>
    <name evidence="1" type="ORF">EC844_13027</name>
</gene>
<evidence type="ECO:0000313" key="1">
    <source>
        <dbReference type="EMBL" id="TCM60906.1"/>
    </source>
</evidence>
<proteinExistence type="predicted"/>
<dbReference type="AlphaFoldDB" id="A0A4R1XD28"/>
<evidence type="ECO:0000313" key="2">
    <source>
        <dbReference type="Proteomes" id="UP000294963"/>
    </source>
</evidence>
<comment type="caution">
    <text evidence="1">The sequence shown here is derived from an EMBL/GenBank/DDBJ whole genome shotgun (WGS) entry which is preliminary data.</text>
</comment>
<organism evidence="1 2">
    <name type="scientific">Acinetobacter calcoaceticus</name>
    <dbReference type="NCBI Taxonomy" id="471"/>
    <lineage>
        <taxon>Bacteria</taxon>
        <taxon>Pseudomonadati</taxon>
        <taxon>Pseudomonadota</taxon>
        <taxon>Gammaproteobacteria</taxon>
        <taxon>Moraxellales</taxon>
        <taxon>Moraxellaceae</taxon>
        <taxon>Acinetobacter</taxon>
        <taxon>Acinetobacter calcoaceticus/baumannii complex</taxon>
    </lineage>
</organism>
<keyword evidence="2" id="KW-1185">Reference proteome</keyword>
<name>A0A4R1XD28_ACICA</name>
<dbReference type="Proteomes" id="UP000294963">
    <property type="component" value="Unassembled WGS sequence"/>
</dbReference>
<dbReference type="EMBL" id="SLVJ01000030">
    <property type="protein sequence ID" value="TCM60906.1"/>
    <property type="molecule type" value="Genomic_DNA"/>
</dbReference>
<protein>
    <submittedName>
        <fullName evidence="1">Uncharacterized protein</fullName>
    </submittedName>
</protein>
<sequence length="140" mass="16126">MISLAESARTIYFNFELGVSTQRMYKLHFNQTDILKFVKINAALKIVLKNQDDLFIKDFFNYAYQSRLVIETVSMTYYILELGRISDAGDFREAKFCAINEYYSDLKKLSTQVYPIMAWLTGSIIGIGGSQRLSMMKVIA</sequence>